<dbReference type="EMBL" id="KL363222">
    <property type="protein sequence ID" value="KFD52897.1"/>
    <property type="molecule type" value="Genomic_DNA"/>
</dbReference>
<keyword evidence="2" id="KW-1185">Reference proteome</keyword>
<sequence length="437" mass="49529">MTFQQDAEDRTGHVSEARRTTCLVSGFDIFIIDLQFTALDRFVCLQVSFKTPYQRMDEQIVGDILVHQRIPHVLIESAKQSVSCFSYAGGVATTFYFVNAWSAVKGNFDLVTEKDGALMGSPLSPFLTEIFMEHLEEKAFSTLHVSDTPIFFKRFVDCTFAIIKTRREETLLVHPNGLFPNQITLTTEKESNERLPRLDVLFIKEGPYNSIFGHVQGAFSLGRVKKTAQQLKVFFFIEILFEVRQGFYPVTYGIQGEAERRGEVDDDENQEALSRQLTAAELSDALETTEQRLRWLHDINCNVERSKIAARGVRACEQLQYERSASAKQKKLDFYFTAMKKQSAEGTTFVQKYKSVFLDTNTSQTTSSCLERKKVAITMTDTTIDLLSLKTGPGGSESFEHYAIFLSHQTDSVMIHISGQAALMNGQKCELSRNEIH</sequence>
<dbReference type="PANTHER" id="PTHR21301">
    <property type="entry name" value="REVERSE TRANSCRIPTASE"/>
    <property type="match status" value="1"/>
</dbReference>
<name>A0A085M6Q1_9BILA</name>
<organism evidence="1 2">
    <name type="scientific">Trichuris suis</name>
    <name type="common">pig whipworm</name>
    <dbReference type="NCBI Taxonomy" id="68888"/>
    <lineage>
        <taxon>Eukaryota</taxon>
        <taxon>Metazoa</taxon>
        <taxon>Ecdysozoa</taxon>
        <taxon>Nematoda</taxon>
        <taxon>Enoplea</taxon>
        <taxon>Dorylaimia</taxon>
        <taxon>Trichinellida</taxon>
        <taxon>Trichuridae</taxon>
        <taxon>Trichuris</taxon>
    </lineage>
</organism>
<reference evidence="1 2" key="1">
    <citation type="journal article" date="2014" name="Nat. Genet.">
        <title>Genome and transcriptome of the porcine whipworm Trichuris suis.</title>
        <authorList>
            <person name="Jex A.R."/>
            <person name="Nejsum P."/>
            <person name="Schwarz E.M."/>
            <person name="Hu L."/>
            <person name="Young N.D."/>
            <person name="Hall R.S."/>
            <person name="Korhonen P.K."/>
            <person name="Liao S."/>
            <person name="Thamsborg S."/>
            <person name="Xia J."/>
            <person name="Xu P."/>
            <person name="Wang S."/>
            <person name="Scheerlinck J.P."/>
            <person name="Hofmann A."/>
            <person name="Sternberg P.W."/>
            <person name="Wang J."/>
            <person name="Gasser R.B."/>
        </authorList>
    </citation>
    <scope>NUCLEOTIDE SEQUENCE [LARGE SCALE GENOMIC DNA]</scope>
    <source>
        <strain evidence="1">DCEP-RM93M</strain>
    </source>
</reference>
<evidence type="ECO:0000313" key="1">
    <source>
        <dbReference type="EMBL" id="KFD52897.1"/>
    </source>
</evidence>
<proteinExistence type="predicted"/>
<accession>A0A085M6Q1</accession>
<evidence type="ECO:0000313" key="2">
    <source>
        <dbReference type="Proteomes" id="UP000030764"/>
    </source>
</evidence>
<evidence type="ECO:0008006" key="3">
    <source>
        <dbReference type="Google" id="ProtNLM"/>
    </source>
</evidence>
<gene>
    <name evidence="1" type="ORF">M513_06207</name>
</gene>
<protein>
    <recommendedName>
        <fullName evidence="3">Reverse transcriptase domain-containing protein</fullName>
    </recommendedName>
</protein>
<dbReference type="AlphaFoldDB" id="A0A085M6Q1"/>
<dbReference type="PANTHER" id="PTHR21301:SF11">
    <property type="entry name" value="GIY-YIG DOMAIN-CONTAINING PROTEIN"/>
    <property type="match status" value="1"/>
</dbReference>
<dbReference type="Proteomes" id="UP000030764">
    <property type="component" value="Unassembled WGS sequence"/>
</dbReference>